<sequence>MPARGHRFAHKMIFRKELRTSYEARIDPELVGRAKYENHHVHIS</sequence>
<protein>
    <submittedName>
        <fullName evidence="1">Uncharacterized protein</fullName>
    </submittedName>
</protein>
<organism evidence="1 2">
    <name type="scientific">Frigoriglobus tundricola</name>
    <dbReference type="NCBI Taxonomy" id="2774151"/>
    <lineage>
        <taxon>Bacteria</taxon>
        <taxon>Pseudomonadati</taxon>
        <taxon>Planctomycetota</taxon>
        <taxon>Planctomycetia</taxon>
        <taxon>Gemmatales</taxon>
        <taxon>Gemmataceae</taxon>
        <taxon>Frigoriglobus</taxon>
    </lineage>
</organism>
<dbReference type="AlphaFoldDB" id="A0A6M5YP56"/>
<proteinExistence type="predicted"/>
<keyword evidence="2" id="KW-1185">Reference proteome</keyword>
<gene>
    <name evidence="1" type="ORF">FTUN_3403</name>
</gene>
<accession>A0A6M5YP56</accession>
<evidence type="ECO:0000313" key="1">
    <source>
        <dbReference type="EMBL" id="QJW95849.1"/>
    </source>
</evidence>
<dbReference type="KEGG" id="ftj:FTUN_3403"/>
<reference evidence="2" key="1">
    <citation type="submission" date="2020-05" db="EMBL/GenBank/DDBJ databases">
        <title>Frigoriglobus tundricola gen. nov., sp. nov., a psychrotolerant cellulolytic planctomycete of the family Gemmataceae with two divergent copies of 16S rRNA gene.</title>
        <authorList>
            <person name="Kulichevskaya I.S."/>
            <person name="Ivanova A.A."/>
            <person name="Naumoff D.G."/>
            <person name="Beletsky A.V."/>
            <person name="Rijpstra W.I.C."/>
            <person name="Sinninghe Damste J.S."/>
            <person name="Mardanov A.V."/>
            <person name="Ravin N.V."/>
            <person name="Dedysh S.N."/>
        </authorList>
    </citation>
    <scope>NUCLEOTIDE SEQUENCE [LARGE SCALE GENOMIC DNA]</scope>
    <source>
        <strain evidence="2">PL17</strain>
    </source>
</reference>
<name>A0A6M5YP56_9BACT</name>
<evidence type="ECO:0000313" key="2">
    <source>
        <dbReference type="Proteomes" id="UP000503447"/>
    </source>
</evidence>
<dbReference type="Proteomes" id="UP000503447">
    <property type="component" value="Chromosome"/>
</dbReference>
<dbReference type="EMBL" id="CP053452">
    <property type="protein sequence ID" value="QJW95849.1"/>
    <property type="molecule type" value="Genomic_DNA"/>
</dbReference>